<dbReference type="InterPro" id="IPR011483">
    <property type="entry name" value="Sde182_NH-like"/>
</dbReference>
<evidence type="ECO:0000259" key="5">
    <source>
        <dbReference type="Pfam" id="PF13472"/>
    </source>
</evidence>
<evidence type="ECO:0000259" key="4">
    <source>
        <dbReference type="Pfam" id="PF07632"/>
    </source>
</evidence>
<feature type="domain" description="Cellulose-binding Sde182 nucleoside hydrolase-like" evidence="4">
    <location>
        <begin position="278"/>
        <end position="520"/>
    </location>
</feature>
<dbReference type="InterPro" id="IPR036514">
    <property type="entry name" value="SGNH_hydro_sf"/>
</dbReference>
<reference evidence="6 7" key="1">
    <citation type="submission" date="2019-02" db="EMBL/GenBank/DDBJ databases">
        <title>Deep-cultivation of Planctomycetes and their phenomic and genomic characterization uncovers novel biology.</title>
        <authorList>
            <person name="Wiegand S."/>
            <person name="Jogler M."/>
            <person name="Boedeker C."/>
            <person name="Pinto D."/>
            <person name="Vollmers J."/>
            <person name="Rivas-Marin E."/>
            <person name="Kohn T."/>
            <person name="Peeters S.H."/>
            <person name="Heuer A."/>
            <person name="Rast P."/>
            <person name="Oberbeckmann S."/>
            <person name="Bunk B."/>
            <person name="Jeske O."/>
            <person name="Meyerdierks A."/>
            <person name="Storesund J.E."/>
            <person name="Kallscheuer N."/>
            <person name="Luecker S."/>
            <person name="Lage O.M."/>
            <person name="Pohl T."/>
            <person name="Merkel B.J."/>
            <person name="Hornburger P."/>
            <person name="Mueller R.-W."/>
            <person name="Bruemmer F."/>
            <person name="Labrenz M."/>
            <person name="Spormann A.M."/>
            <person name="Op Den Camp H."/>
            <person name="Overmann J."/>
            <person name="Amann R."/>
            <person name="Jetten M.S.M."/>
            <person name="Mascher T."/>
            <person name="Medema M.H."/>
            <person name="Devos D.P."/>
            <person name="Kaster A.-K."/>
            <person name="Ovreas L."/>
            <person name="Rohde M."/>
            <person name="Galperin M.Y."/>
            <person name="Jogler C."/>
        </authorList>
    </citation>
    <scope>NUCLEOTIDE SEQUENCE [LARGE SCALE GENOMIC DNA]</scope>
    <source>
        <strain evidence="6 7">Poly41</strain>
    </source>
</reference>
<dbReference type="PANTHER" id="PTHR43695">
    <property type="entry name" value="PUTATIVE (AFU_ORTHOLOGUE AFUA_2G17250)-RELATED"/>
    <property type="match status" value="1"/>
</dbReference>
<dbReference type="InterPro" id="IPR036452">
    <property type="entry name" value="Ribo_hydro-like"/>
</dbReference>
<evidence type="ECO:0000256" key="3">
    <source>
        <dbReference type="SAM" id="SignalP"/>
    </source>
</evidence>
<dbReference type="SUPFAM" id="SSF52266">
    <property type="entry name" value="SGNH hydrolase"/>
    <property type="match status" value="1"/>
</dbReference>
<dbReference type="GO" id="GO:0016799">
    <property type="term" value="F:hydrolase activity, hydrolyzing N-glycosyl compounds"/>
    <property type="evidence" value="ECO:0007669"/>
    <property type="project" value="InterPro"/>
</dbReference>
<evidence type="ECO:0000256" key="2">
    <source>
        <dbReference type="ARBA" id="ARBA00022801"/>
    </source>
</evidence>
<name>A0A5C6D1R6_9BACT</name>
<dbReference type="InterPro" id="IPR037459">
    <property type="entry name" value="RhgT-like"/>
</dbReference>
<comment type="similarity">
    <text evidence="1">Belongs to the 'GDSL' lipolytic enzyme family.</text>
</comment>
<proteinExistence type="inferred from homology"/>
<organism evidence="6 7">
    <name type="scientific">Novipirellula artificiosorum</name>
    <dbReference type="NCBI Taxonomy" id="2528016"/>
    <lineage>
        <taxon>Bacteria</taxon>
        <taxon>Pseudomonadati</taxon>
        <taxon>Planctomycetota</taxon>
        <taxon>Planctomycetia</taxon>
        <taxon>Pirellulales</taxon>
        <taxon>Pirellulaceae</taxon>
        <taxon>Novipirellula</taxon>
    </lineage>
</organism>
<dbReference type="Pfam" id="PF07632">
    <property type="entry name" value="Sde182_NH-like"/>
    <property type="match status" value="1"/>
</dbReference>
<dbReference type="SUPFAM" id="SSF53590">
    <property type="entry name" value="Nucleoside hydrolase"/>
    <property type="match status" value="1"/>
</dbReference>
<keyword evidence="7" id="KW-1185">Reference proteome</keyword>
<dbReference type="InterPro" id="IPR013830">
    <property type="entry name" value="SGNH_hydro"/>
</dbReference>
<protein>
    <submittedName>
        <fullName evidence="6">Rhamnogalacturonan acetylesterase RhgT</fullName>
        <ecNumber evidence="6">3.1.1.-</ecNumber>
    </submittedName>
</protein>
<feature type="domain" description="SGNH hydrolase-type esterase" evidence="5">
    <location>
        <begin position="46"/>
        <end position="215"/>
    </location>
</feature>
<feature type="chain" id="PRO_5023032405" evidence="3">
    <location>
        <begin position="27"/>
        <end position="576"/>
    </location>
</feature>
<dbReference type="OrthoDB" id="253051at2"/>
<accession>A0A5C6D1R6</accession>
<dbReference type="Gene3D" id="3.90.245.10">
    <property type="entry name" value="Ribonucleoside hydrolase-like"/>
    <property type="match status" value="1"/>
</dbReference>
<keyword evidence="3" id="KW-0732">Signal</keyword>
<gene>
    <name evidence="6" type="primary">rhgT</name>
    <name evidence="6" type="ORF">Poly41_65660</name>
</gene>
<sequence precursor="true">MTNTIKFKISLMMIIATLPCAVTTNAVDTGGKLKIVLAGDSTVTDQAGWGLGFANSLTADATCVNLSAGGRSSKSFRDEGRWQKVLDERPAVILIQFGHNDQPGKGPERETDPNTTYRRNLARYVDESRAIGAKPVIVTSISRRLWASDGIHINSILTGYVKAAKTVADEKKVPVIDLHAQSIEIYEALGQEGCERISPRNQDGSIDRTHLNALGGERFGALIANDLARVMPELKNSIRDMELPNSPHDWLSWLNVLQADDAAKEKLTGGALTGKRPRVVVSTDIGGSDPDDFQSMVHLLFYADVLDIEGLISSPPNQGRLRHLHEALDAYESDFEKLKRNSGKPFPTPKQLRNVSVQGAVDTAPKKGWSNPTDGSRLIIQAAQSDDERPLWILVWGSITDVAQAVHDQPAMKSRIRVYSIGSWNTQHDQAARDYLFENHPDLWWIESDTTFRGMYVGGEQQGEWSNLAFVERHVRHHGALGDLFYQKKRDIKMGDSPSLLYILQGNPDDPTSDHWGGAYQRTDHGQNYWTDDPNPELSVNRRPGAISVNRWRRDFLADWQARMDYARDTQASRKN</sequence>
<dbReference type="EMBL" id="SJPV01000020">
    <property type="protein sequence ID" value="TWU30872.1"/>
    <property type="molecule type" value="Genomic_DNA"/>
</dbReference>
<dbReference type="Gene3D" id="3.40.50.1110">
    <property type="entry name" value="SGNH hydrolase"/>
    <property type="match status" value="1"/>
</dbReference>
<evidence type="ECO:0000313" key="6">
    <source>
        <dbReference type="EMBL" id="TWU30872.1"/>
    </source>
</evidence>
<dbReference type="RefSeq" id="WP_146531248.1">
    <property type="nucleotide sequence ID" value="NZ_SJPV01000020.1"/>
</dbReference>
<dbReference type="Pfam" id="PF13472">
    <property type="entry name" value="Lipase_GDSL_2"/>
    <property type="match status" value="1"/>
</dbReference>
<comment type="caution">
    <text evidence="6">The sequence shown here is derived from an EMBL/GenBank/DDBJ whole genome shotgun (WGS) entry which is preliminary data.</text>
</comment>
<evidence type="ECO:0000256" key="1">
    <source>
        <dbReference type="ARBA" id="ARBA00008668"/>
    </source>
</evidence>
<evidence type="ECO:0000313" key="7">
    <source>
        <dbReference type="Proteomes" id="UP000319143"/>
    </source>
</evidence>
<dbReference type="AlphaFoldDB" id="A0A5C6D1R6"/>
<dbReference type="Proteomes" id="UP000319143">
    <property type="component" value="Unassembled WGS sequence"/>
</dbReference>
<dbReference type="CDD" id="cd01821">
    <property type="entry name" value="Rhamnogalacturan_acetylesterase_like"/>
    <property type="match status" value="1"/>
</dbReference>
<dbReference type="PANTHER" id="PTHR43695:SF1">
    <property type="entry name" value="RHAMNOGALACTURONAN ACETYLESTERASE"/>
    <property type="match status" value="1"/>
</dbReference>
<keyword evidence="2 6" id="KW-0378">Hydrolase</keyword>
<dbReference type="EC" id="3.1.1.-" evidence="6"/>
<dbReference type="GO" id="GO:0016788">
    <property type="term" value="F:hydrolase activity, acting on ester bonds"/>
    <property type="evidence" value="ECO:0007669"/>
    <property type="project" value="UniProtKB-ARBA"/>
</dbReference>
<feature type="signal peptide" evidence="3">
    <location>
        <begin position="1"/>
        <end position="26"/>
    </location>
</feature>